<gene>
    <name evidence="1" type="ORF">SAMN05443244_2367</name>
</gene>
<protein>
    <recommendedName>
        <fullName evidence="3">Right handed beta helix region</fullName>
    </recommendedName>
</protein>
<sequence>MIGVGIPPSCHGASVHSAQPGPPAAYVCVGNVYVPATASALPAAVATLRPPEAAAAAYPSGPAADHSDVAIRNTDLPVQTIGAPRYFVNSLTGNEANDGLTPATALATGVSKMGVANATLLLYSAGTYRVQYLPTASGITFAPYGPAPVCNAPQDGSTPQCSNIPTIKGSDIVSGWTDDGTGSHTYKANFTAIADPAKTKVYLDNLDNFETTPLARTTSLALVRSEPGSFFITGGHLYLHLADNTSPASHAVEASTRDYGIWSGANSNLTVRGIRLMAANHAGLMDWANGGTANGLVLDGGWMAYNNGLSDQVSDPNTHDTTDGNIVAFTGTGADSATQSLTGIVIQDGFAGRRDTESMVLNDHGAGIAVMSATGARIQHVKIRSTNGHGFVLRRYYAGLMANDVIDDVEVTKSQGNGYVVNCTNCQMTNVRAHDSAGNIQTGSNTNFINAHNWVYNLTSAFQHGLYNGFDDQSSSNTSEFDNHCWHVANNCSTHESDSGVGSTGTITSNHYDASGNTTNQDVAPTPRDVVVPIYATLASVAGGLRGSGNTLIPGSAPGNLVAWWGARDAGDHAPRYTDEQFAVVAPGFSLTGHAPTAPTGPCSAPTFTNAWRQWVTGDDGRKSYCDGSQWLPKF</sequence>
<evidence type="ECO:0000313" key="1">
    <source>
        <dbReference type="EMBL" id="SEB99130.1"/>
    </source>
</evidence>
<reference evidence="1 2" key="1">
    <citation type="submission" date="2016-10" db="EMBL/GenBank/DDBJ databases">
        <authorList>
            <person name="de Groot N.N."/>
        </authorList>
    </citation>
    <scope>NUCLEOTIDE SEQUENCE [LARGE SCALE GENOMIC DNA]</scope>
    <source>
        <strain evidence="1 2">AB35.6</strain>
    </source>
</reference>
<dbReference type="AlphaFoldDB" id="A0A1H4NVC3"/>
<dbReference type="Proteomes" id="UP000182409">
    <property type="component" value="Unassembled WGS sequence"/>
</dbReference>
<name>A0A1H4NVC3_9BACT</name>
<organism evidence="1 2">
    <name type="scientific">Terriglobus roseus</name>
    <dbReference type="NCBI Taxonomy" id="392734"/>
    <lineage>
        <taxon>Bacteria</taxon>
        <taxon>Pseudomonadati</taxon>
        <taxon>Acidobacteriota</taxon>
        <taxon>Terriglobia</taxon>
        <taxon>Terriglobales</taxon>
        <taxon>Acidobacteriaceae</taxon>
        <taxon>Terriglobus</taxon>
    </lineage>
</organism>
<proteinExistence type="predicted"/>
<accession>A0A1H4NVC3</accession>
<dbReference type="RefSeq" id="WP_074654233.1">
    <property type="nucleotide sequence ID" value="NZ_FNSD01000001.1"/>
</dbReference>
<dbReference type="EMBL" id="FNSD01000001">
    <property type="protein sequence ID" value="SEB99130.1"/>
    <property type="molecule type" value="Genomic_DNA"/>
</dbReference>
<dbReference type="OrthoDB" id="9933923at2"/>
<evidence type="ECO:0000313" key="2">
    <source>
        <dbReference type="Proteomes" id="UP000182409"/>
    </source>
</evidence>
<evidence type="ECO:0008006" key="3">
    <source>
        <dbReference type="Google" id="ProtNLM"/>
    </source>
</evidence>